<keyword evidence="4" id="KW-1185">Reference proteome</keyword>
<dbReference type="InterPro" id="IPR018550">
    <property type="entry name" value="Lipid-A_deacylase-rel"/>
</dbReference>
<comment type="similarity">
    <text evidence="1">Belongs to the PagL family.</text>
</comment>
<proteinExistence type="inferred from homology"/>
<keyword evidence="1" id="KW-0378">Hydrolase</keyword>
<dbReference type="PIRSF" id="PIRSF029681">
    <property type="entry name" value="PagL"/>
    <property type="match status" value="1"/>
</dbReference>
<dbReference type="EMBL" id="OCND01000002">
    <property type="protein sequence ID" value="SOD53069.1"/>
    <property type="molecule type" value="Genomic_DNA"/>
</dbReference>
<comment type="catalytic activity">
    <reaction evidence="1">
        <text>a 3-(acyloxy)acyl derivative of bacterial toxin + H2O = a 3-hydroxyacyl derivative of bacterial toxin + a fatty acid + H(+)</text>
        <dbReference type="Rhea" id="RHEA:12032"/>
        <dbReference type="ChEBI" id="CHEBI:15377"/>
        <dbReference type="ChEBI" id="CHEBI:15378"/>
        <dbReference type="ChEBI" id="CHEBI:28868"/>
        <dbReference type="ChEBI" id="CHEBI:136853"/>
        <dbReference type="ChEBI" id="CHEBI:140675"/>
        <dbReference type="EC" id="3.1.1.77"/>
    </reaction>
</comment>
<accession>A0A286D350</accession>
<name>A0A286D350_9GAMM</name>
<dbReference type="Proteomes" id="UP000219374">
    <property type="component" value="Unassembled WGS sequence"/>
</dbReference>
<sequence>MPLAMAFASVPAFAQQTDDSRYSAWFVQAGVSENNQALTVGATRDWRWQKQYRLGRVTGYWEGAVGRWLVNGRGSHDVTQVGLTPVLRLYPQAWQPGWFIEGGIGANVIFPTYDDGKKRFSTTFQFGDHLAVGKRFGQQRQHEWAVRFQHFSNARIERPNPGENFLQLRYSRQW</sequence>
<dbReference type="AlphaFoldDB" id="A0A286D350"/>
<evidence type="ECO:0000256" key="2">
    <source>
        <dbReference type="PIRSR" id="PIRSR029681-2"/>
    </source>
</evidence>
<evidence type="ECO:0000256" key="1">
    <source>
        <dbReference type="PIRNR" id="PIRNR029681"/>
    </source>
</evidence>
<keyword evidence="1" id="KW-0472">Membrane</keyword>
<comment type="subcellular location">
    <subcellularLocation>
        <location evidence="1">Cell outer membrane</location>
        <topology evidence="1">Multi-pass membrane protein</topology>
    </subcellularLocation>
</comment>
<keyword evidence="1" id="KW-0998">Cell outer membrane</keyword>
<comment type="subunit">
    <text evidence="1">Homodimer.</text>
</comment>
<feature type="site" description="Critical for activity" evidence="2">
    <location>
        <position position="153"/>
    </location>
</feature>
<protein>
    <recommendedName>
        <fullName evidence="1">Lipid A deacylase</fullName>
        <ecNumber evidence="1">3.1.1.77</ecNumber>
    </recommendedName>
    <alternativeName>
        <fullName evidence="1">LPS 3-O-deacylase</fullName>
    </alternativeName>
    <alternativeName>
        <fullName evidence="1">Outer membrane enzyme</fullName>
    </alternativeName>
</protein>
<reference evidence="3 4" key="1">
    <citation type="submission" date="2017-09" db="EMBL/GenBank/DDBJ databases">
        <authorList>
            <person name="Ehlers B."/>
            <person name="Leendertz F.H."/>
        </authorList>
    </citation>
    <scope>NUCLEOTIDE SEQUENCE [LARGE SCALE GENOMIC DNA]</scope>
    <source>
        <strain evidence="3 4">CGMCC 1.10978</strain>
    </source>
</reference>
<gene>
    <name evidence="3" type="ORF">SAMN06296416_102222</name>
</gene>
<dbReference type="GO" id="GO:0050528">
    <property type="term" value="F:acyloxyacyl hydrolase activity"/>
    <property type="evidence" value="ECO:0007669"/>
    <property type="project" value="UniProtKB-EC"/>
</dbReference>
<organism evidence="3 4">
    <name type="scientific">Pseudoxanthomonas wuyuanensis</name>
    <dbReference type="NCBI Taxonomy" id="1073196"/>
    <lineage>
        <taxon>Bacteria</taxon>
        <taxon>Pseudomonadati</taxon>
        <taxon>Pseudomonadota</taxon>
        <taxon>Gammaproteobacteria</taxon>
        <taxon>Lysobacterales</taxon>
        <taxon>Lysobacteraceae</taxon>
        <taxon>Pseudoxanthomonas</taxon>
    </lineage>
</organism>
<dbReference type="Gene3D" id="2.40.160.20">
    <property type="match status" value="1"/>
</dbReference>
<evidence type="ECO:0000313" key="3">
    <source>
        <dbReference type="EMBL" id="SOD53069.1"/>
    </source>
</evidence>
<dbReference type="Pfam" id="PF09411">
    <property type="entry name" value="PagL"/>
    <property type="match status" value="1"/>
</dbReference>
<dbReference type="EC" id="3.1.1.77" evidence="1"/>
<comment type="function">
    <text evidence="1">Has lipid A 3-O-deacylase activity. Hydrolyzes the ester bond at the 3 position of lipid A, a bioactive component of lipopolysaccharide (LPS), thereby releasing the primary fatty acyl moiety.</text>
</comment>
<dbReference type="RefSeq" id="WP_162125634.1">
    <property type="nucleotide sequence ID" value="NZ_PDWU01000001.1"/>
</dbReference>
<evidence type="ECO:0000313" key="4">
    <source>
        <dbReference type="Proteomes" id="UP000219374"/>
    </source>
</evidence>
<dbReference type="GO" id="GO:0009279">
    <property type="term" value="C:cell outer membrane"/>
    <property type="evidence" value="ECO:0007669"/>
    <property type="project" value="UniProtKB-SubCell"/>
</dbReference>